<dbReference type="STRING" id="417102.CA982_08060"/>
<feature type="compositionally biased region" description="Polar residues" evidence="1">
    <location>
        <begin position="184"/>
        <end position="197"/>
    </location>
</feature>
<sequence>MNVPPGGTTRINPDGSATVYDRNGNPIRSVARPWAYDSAGRPQKTWYTVADNGDLIQHVAPADNALYPILADPTDNLCTPQDPDGNGIDGFQQPQQSQTSTATTAPDGSVVTTTQDGHGGTITSTSTPVPASGGSVDTSIANADGTTTQTRSVPDGNGGVTTWTANPDGSNSIAYPDGTVYTEPGTSGNGYSQSTPTGDGGVDTEYTSPDGGQYTSHSTTNYDGSIHTETDTPEGHVSSDSAVTGDQGNIITQATTPQGDTVMTRSDPDPDGTINTHRIVAVTTDEQGRTIYVHDDGTAYIPNVGDGTSAEVTAGADGSKVIWFSDGTRSVIDKDGNQTLFDKYGTPMMTAAANAAPKLLTGQAVSQGSKLASNIAVSMAIAGWLDNNPQVANASMKTFDYAVRFGKLAPAVAAPVGMYMDIKNGIEPGKAVTVGALSAGATIATAALLGPGLVPVVIAAGVGAGVYYGGKWAYDKLPDGVTNGINSGVKAVGSGITSVWKSIF</sequence>
<feature type="compositionally biased region" description="Polar residues" evidence="1">
    <location>
        <begin position="160"/>
        <end position="173"/>
    </location>
</feature>
<evidence type="ECO:0000256" key="1">
    <source>
        <dbReference type="SAM" id="MobiDB-lite"/>
    </source>
</evidence>
<gene>
    <name evidence="2" type="ORF">CA982_08060</name>
</gene>
<feature type="compositionally biased region" description="Polar residues" evidence="1">
    <location>
        <begin position="213"/>
        <end position="223"/>
    </location>
</feature>
<feature type="compositionally biased region" description="Polar residues" evidence="1">
    <location>
        <begin position="110"/>
        <end position="152"/>
    </location>
</feature>
<feature type="region of interest" description="Disordered" evidence="1">
    <location>
        <begin position="75"/>
        <end position="274"/>
    </location>
</feature>
<dbReference type="EMBL" id="NGFO01000007">
    <property type="protein sequence ID" value="OUC79402.1"/>
    <property type="molecule type" value="Genomic_DNA"/>
</dbReference>
<dbReference type="RefSeq" id="WP_086534816.1">
    <property type="nucleotide sequence ID" value="NZ_NGFO01000007.1"/>
</dbReference>
<proteinExistence type="predicted"/>
<dbReference type="OrthoDB" id="4412570at2"/>
<accession>A0A243QCQ1</accession>
<dbReference type="AlphaFoldDB" id="A0A243QCQ1"/>
<reference evidence="2 3" key="1">
    <citation type="submission" date="2017-05" db="EMBL/GenBank/DDBJ databases">
        <title>Biotechnological potential of actinobacteria isolated from South African environments.</title>
        <authorList>
            <person name="Le Roes-Hill M."/>
            <person name="Prins A."/>
            <person name="Durrell K.A."/>
        </authorList>
    </citation>
    <scope>NUCLEOTIDE SEQUENCE [LARGE SCALE GENOMIC DNA]</scope>
    <source>
        <strain evidence="2">BS2</strain>
    </source>
</reference>
<organism evidence="2 3">
    <name type="scientific">Gordonia lacunae</name>
    <dbReference type="NCBI Taxonomy" id="417102"/>
    <lineage>
        <taxon>Bacteria</taxon>
        <taxon>Bacillati</taxon>
        <taxon>Actinomycetota</taxon>
        <taxon>Actinomycetes</taxon>
        <taxon>Mycobacteriales</taxon>
        <taxon>Gordoniaceae</taxon>
        <taxon>Gordonia</taxon>
    </lineage>
</organism>
<evidence type="ECO:0000313" key="2">
    <source>
        <dbReference type="EMBL" id="OUC79402.1"/>
    </source>
</evidence>
<keyword evidence="3" id="KW-1185">Reference proteome</keyword>
<feature type="compositionally biased region" description="Polar residues" evidence="1">
    <location>
        <begin position="238"/>
        <end position="264"/>
    </location>
</feature>
<name>A0A243QCQ1_9ACTN</name>
<evidence type="ECO:0000313" key="3">
    <source>
        <dbReference type="Proteomes" id="UP000194632"/>
    </source>
</evidence>
<feature type="compositionally biased region" description="Low complexity" evidence="1">
    <location>
        <begin position="92"/>
        <end position="106"/>
    </location>
</feature>
<protein>
    <submittedName>
        <fullName evidence="2">Uncharacterized protein</fullName>
    </submittedName>
</protein>
<dbReference type="Proteomes" id="UP000194632">
    <property type="component" value="Unassembled WGS sequence"/>
</dbReference>
<comment type="caution">
    <text evidence="2">The sequence shown here is derived from an EMBL/GenBank/DDBJ whole genome shotgun (WGS) entry which is preliminary data.</text>
</comment>
<feature type="region of interest" description="Disordered" evidence="1">
    <location>
        <begin position="1"/>
        <end position="27"/>
    </location>
</feature>